<dbReference type="EMBL" id="DSTK01000041">
    <property type="protein sequence ID" value="HFK98606.1"/>
    <property type="molecule type" value="Genomic_DNA"/>
</dbReference>
<gene>
    <name evidence="7" type="ORF">ENS06_14935</name>
</gene>
<dbReference type="Gene3D" id="3.40.50.300">
    <property type="entry name" value="P-loop containing nucleotide triphosphate hydrolases"/>
    <property type="match status" value="1"/>
</dbReference>
<evidence type="ECO:0000256" key="3">
    <source>
        <dbReference type="ARBA" id="ARBA00023015"/>
    </source>
</evidence>
<dbReference type="FunFam" id="3.40.50.300:FF:000006">
    <property type="entry name" value="DNA-binding transcriptional regulator NtrC"/>
    <property type="match status" value="1"/>
</dbReference>
<dbReference type="Gene3D" id="1.10.8.60">
    <property type="match status" value="1"/>
</dbReference>
<evidence type="ECO:0000256" key="1">
    <source>
        <dbReference type="ARBA" id="ARBA00022741"/>
    </source>
</evidence>
<dbReference type="InterPro" id="IPR027417">
    <property type="entry name" value="P-loop_NTPase"/>
</dbReference>
<dbReference type="SUPFAM" id="SSF52540">
    <property type="entry name" value="P-loop containing nucleoside triphosphate hydrolases"/>
    <property type="match status" value="1"/>
</dbReference>
<evidence type="ECO:0000313" key="7">
    <source>
        <dbReference type="EMBL" id="HFK98606.1"/>
    </source>
</evidence>
<proteinExistence type="predicted"/>
<dbReference type="InterPro" id="IPR003593">
    <property type="entry name" value="AAA+_ATPase"/>
</dbReference>
<name>A0A832A5X7_9BACT</name>
<evidence type="ECO:0000256" key="4">
    <source>
        <dbReference type="ARBA" id="ARBA00023163"/>
    </source>
</evidence>
<dbReference type="PROSITE" id="PS50045">
    <property type="entry name" value="SIGMA54_INTERACT_4"/>
    <property type="match status" value="1"/>
</dbReference>
<accession>A0A832A5X7</accession>
<sequence>MRRSRLGRMQKIADGVSNRAMDKAEGREVAKGVLIVADNPDGGGFLESLVIQTGAETCLAPSQVLGRKLLEEGRFALVVVETANAAAEDFCRYASANGLPVAVVSDNSRVWSTLRKTNGDLLWFIQKPLEPVEFLERLTDFFRRSGLPSLDAALPQAPYLIGVGNAMRAVRAMVARVSRADVSVILRGETGTGKGVAALAIHNNSSRRHGPFVEVNCSSIPATLLESELFGYRKGAFTGAHRNKPGKFDLAHRGSLFLDEISEMSPAMQAKLLQVLQDGEYAPLGALESVRSDVRVFSASNAPLEAMIVRGQFRQDLYYRLKVVQIVLPPLRDRREDVGPLREYFLNKYARLFSRTPPRLSPELCRLMSLYDWPGNVRELENCIKAVVALGSEEEARRDLLEKVREVREERREARDGPKTADLVEEIRRRSFREVVQKVAEEVERRAIGEALEQTQWNRRKAARLLGVSPRTLYNKIRELGIAQAAAIEP</sequence>
<keyword evidence="3" id="KW-0805">Transcription regulation</keyword>
<evidence type="ECO:0000256" key="5">
    <source>
        <dbReference type="SAM" id="Coils"/>
    </source>
</evidence>
<dbReference type="InterPro" id="IPR002078">
    <property type="entry name" value="Sigma_54_int"/>
</dbReference>
<dbReference type="GO" id="GO:0043565">
    <property type="term" value="F:sequence-specific DNA binding"/>
    <property type="evidence" value="ECO:0007669"/>
    <property type="project" value="InterPro"/>
</dbReference>
<organism evidence="7">
    <name type="scientific">Desulfacinum infernum</name>
    <dbReference type="NCBI Taxonomy" id="35837"/>
    <lineage>
        <taxon>Bacteria</taxon>
        <taxon>Pseudomonadati</taxon>
        <taxon>Thermodesulfobacteriota</taxon>
        <taxon>Syntrophobacteria</taxon>
        <taxon>Syntrophobacterales</taxon>
        <taxon>Syntrophobacteraceae</taxon>
        <taxon>Desulfacinum</taxon>
    </lineage>
</organism>
<keyword evidence="2" id="KW-0067">ATP-binding</keyword>
<reference evidence="7" key="1">
    <citation type="journal article" date="2020" name="mSystems">
        <title>Genome- and Community-Level Interaction Insights into Carbon Utilization and Element Cycling Functions of Hydrothermarchaeota in Hydrothermal Sediment.</title>
        <authorList>
            <person name="Zhou Z."/>
            <person name="Liu Y."/>
            <person name="Xu W."/>
            <person name="Pan J."/>
            <person name="Luo Z.H."/>
            <person name="Li M."/>
        </authorList>
    </citation>
    <scope>NUCLEOTIDE SEQUENCE [LARGE SCALE GENOMIC DNA]</scope>
    <source>
        <strain evidence="7">SpSt-456</strain>
    </source>
</reference>
<dbReference type="SUPFAM" id="SSF46689">
    <property type="entry name" value="Homeodomain-like"/>
    <property type="match status" value="1"/>
</dbReference>
<dbReference type="CDD" id="cd00009">
    <property type="entry name" value="AAA"/>
    <property type="match status" value="1"/>
</dbReference>
<dbReference type="SMART" id="SM00382">
    <property type="entry name" value="AAA"/>
    <property type="match status" value="1"/>
</dbReference>
<dbReference type="Pfam" id="PF25601">
    <property type="entry name" value="AAA_lid_14"/>
    <property type="match status" value="1"/>
</dbReference>
<keyword evidence="4" id="KW-0804">Transcription</keyword>
<dbReference type="Gene3D" id="1.10.10.60">
    <property type="entry name" value="Homeodomain-like"/>
    <property type="match status" value="1"/>
</dbReference>
<dbReference type="InterPro" id="IPR025944">
    <property type="entry name" value="Sigma_54_int_dom_CS"/>
</dbReference>
<evidence type="ECO:0000256" key="2">
    <source>
        <dbReference type="ARBA" id="ARBA00022840"/>
    </source>
</evidence>
<dbReference type="PROSITE" id="PS00688">
    <property type="entry name" value="SIGMA54_INTERACT_3"/>
    <property type="match status" value="1"/>
</dbReference>
<keyword evidence="1" id="KW-0547">Nucleotide-binding</keyword>
<dbReference type="PRINTS" id="PR01590">
    <property type="entry name" value="HTHFIS"/>
</dbReference>
<dbReference type="SUPFAM" id="SSF52172">
    <property type="entry name" value="CheY-like"/>
    <property type="match status" value="1"/>
</dbReference>
<dbReference type="Pfam" id="PF00158">
    <property type="entry name" value="Sigma54_activat"/>
    <property type="match status" value="1"/>
</dbReference>
<protein>
    <submittedName>
        <fullName evidence="7">AAA family ATPase</fullName>
    </submittedName>
</protein>
<evidence type="ECO:0000259" key="6">
    <source>
        <dbReference type="PROSITE" id="PS50045"/>
    </source>
</evidence>
<keyword evidence="5" id="KW-0175">Coiled coil</keyword>
<dbReference type="PANTHER" id="PTHR32071:SF57">
    <property type="entry name" value="C4-DICARBOXYLATE TRANSPORT TRANSCRIPTIONAL REGULATORY PROTEIN DCTD"/>
    <property type="match status" value="1"/>
</dbReference>
<dbReference type="InterPro" id="IPR009057">
    <property type="entry name" value="Homeodomain-like_sf"/>
</dbReference>
<dbReference type="AlphaFoldDB" id="A0A832A5X7"/>
<dbReference type="InterPro" id="IPR002197">
    <property type="entry name" value="HTH_Fis"/>
</dbReference>
<comment type="caution">
    <text evidence="7">The sequence shown here is derived from an EMBL/GenBank/DDBJ whole genome shotgun (WGS) entry which is preliminary data.</text>
</comment>
<dbReference type="PANTHER" id="PTHR32071">
    <property type="entry name" value="TRANSCRIPTIONAL REGULATORY PROTEIN"/>
    <property type="match status" value="1"/>
</dbReference>
<feature type="coiled-coil region" evidence="5">
    <location>
        <begin position="390"/>
        <end position="417"/>
    </location>
</feature>
<dbReference type="InterPro" id="IPR011006">
    <property type="entry name" value="CheY-like_superfamily"/>
</dbReference>
<dbReference type="Pfam" id="PF02954">
    <property type="entry name" value="HTH_8"/>
    <property type="match status" value="1"/>
</dbReference>
<feature type="domain" description="Sigma-54 factor interaction" evidence="6">
    <location>
        <begin position="160"/>
        <end position="389"/>
    </location>
</feature>
<dbReference type="GO" id="GO:0005524">
    <property type="term" value="F:ATP binding"/>
    <property type="evidence" value="ECO:0007669"/>
    <property type="project" value="UniProtKB-KW"/>
</dbReference>
<dbReference type="InterPro" id="IPR058031">
    <property type="entry name" value="AAA_lid_NorR"/>
</dbReference>
<dbReference type="GO" id="GO:0006355">
    <property type="term" value="P:regulation of DNA-templated transcription"/>
    <property type="evidence" value="ECO:0007669"/>
    <property type="project" value="InterPro"/>
</dbReference>